<accession>A0AA38NJ97</accession>
<sequence length="79" mass="8713">PQWIVATRLLYHLQYPVPIQVVCKGFTPAHIMFTIREQAAKAFPPKQPSPPDLVHEQSSISTQVTCAGPTSSFLARVLA</sequence>
<dbReference type="EMBL" id="MU793733">
    <property type="protein sequence ID" value="KAJ3780454.1"/>
    <property type="molecule type" value="Genomic_DNA"/>
</dbReference>
<evidence type="ECO:0000313" key="2">
    <source>
        <dbReference type="Proteomes" id="UP001163798"/>
    </source>
</evidence>
<name>A0AA38NJ97_9AGAR</name>
<organism evidence="1 2">
    <name type="scientific">Lentinula aff. detonsa</name>
    <dbReference type="NCBI Taxonomy" id="2804958"/>
    <lineage>
        <taxon>Eukaryota</taxon>
        <taxon>Fungi</taxon>
        <taxon>Dikarya</taxon>
        <taxon>Basidiomycota</taxon>
        <taxon>Agaricomycotina</taxon>
        <taxon>Agaricomycetes</taxon>
        <taxon>Agaricomycetidae</taxon>
        <taxon>Agaricales</taxon>
        <taxon>Marasmiineae</taxon>
        <taxon>Omphalotaceae</taxon>
        <taxon>Lentinula</taxon>
    </lineage>
</organism>
<dbReference type="Proteomes" id="UP001163798">
    <property type="component" value="Unassembled WGS sequence"/>
</dbReference>
<gene>
    <name evidence="1" type="ORF">GGU10DRAFT_279362</name>
</gene>
<feature type="non-terminal residue" evidence="1">
    <location>
        <position position="1"/>
    </location>
</feature>
<comment type="caution">
    <text evidence="1">The sequence shown here is derived from an EMBL/GenBank/DDBJ whole genome shotgun (WGS) entry which is preliminary data.</text>
</comment>
<reference evidence="1" key="1">
    <citation type="submission" date="2022-08" db="EMBL/GenBank/DDBJ databases">
        <authorList>
            <consortium name="DOE Joint Genome Institute"/>
            <person name="Min B."/>
            <person name="Riley R."/>
            <person name="Sierra-Patev S."/>
            <person name="Naranjo-Ortiz M."/>
            <person name="Looney B."/>
            <person name="Konkel Z."/>
            <person name="Slot J.C."/>
            <person name="Sakamoto Y."/>
            <person name="Steenwyk J.L."/>
            <person name="Rokas A."/>
            <person name="Carro J."/>
            <person name="Camarero S."/>
            <person name="Ferreira P."/>
            <person name="Molpeceres G."/>
            <person name="Ruiz-Duenas F.J."/>
            <person name="Serrano A."/>
            <person name="Henrissat B."/>
            <person name="Drula E."/>
            <person name="Hughes K.W."/>
            <person name="Mata J.L."/>
            <person name="Ishikawa N.K."/>
            <person name="Vargas-Isla R."/>
            <person name="Ushijima S."/>
            <person name="Smith C.A."/>
            <person name="Ahrendt S."/>
            <person name="Andreopoulos W."/>
            <person name="He G."/>
            <person name="Labutti K."/>
            <person name="Lipzen A."/>
            <person name="Ng V."/>
            <person name="Sandor L."/>
            <person name="Barry K."/>
            <person name="Martinez A.T."/>
            <person name="Xiao Y."/>
            <person name="Gibbons J.G."/>
            <person name="Terashima K."/>
            <person name="Hibbett D.S."/>
            <person name="Grigoriev I.V."/>
        </authorList>
    </citation>
    <scope>NUCLEOTIDE SEQUENCE</scope>
    <source>
        <strain evidence="1">TFB10291</strain>
    </source>
</reference>
<evidence type="ECO:0000313" key="1">
    <source>
        <dbReference type="EMBL" id="KAJ3780454.1"/>
    </source>
</evidence>
<proteinExistence type="predicted"/>
<protein>
    <submittedName>
        <fullName evidence="1">Uncharacterized protein</fullName>
    </submittedName>
</protein>
<keyword evidence="2" id="KW-1185">Reference proteome</keyword>
<dbReference type="AlphaFoldDB" id="A0AA38NJ97"/>